<protein>
    <recommendedName>
        <fullName evidence="4">DUF4446 domain-containing protein</fullName>
    </recommendedName>
</protein>
<evidence type="ECO:0000256" key="1">
    <source>
        <dbReference type="SAM" id="Phobius"/>
    </source>
</evidence>
<feature type="transmembrane region" description="Helical" evidence="1">
    <location>
        <begin position="6"/>
        <end position="24"/>
    </location>
</feature>
<dbReference type="AlphaFoldDB" id="C0GI84"/>
<proteinExistence type="predicted"/>
<gene>
    <name evidence="2" type="ORF">DealDRAFT_2193</name>
</gene>
<organism evidence="2 3">
    <name type="scientific">Dethiobacter alkaliphilus AHT 1</name>
    <dbReference type="NCBI Taxonomy" id="555088"/>
    <lineage>
        <taxon>Bacteria</taxon>
        <taxon>Bacillati</taxon>
        <taxon>Bacillota</taxon>
        <taxon>Dethiobacteria</taxon>
        <taxon>Dethiobacterales</taxon>
        <taxon>Dethiobacteraceae</taxon>
        <taxon>Dethiobacter</taxon>
    </lineage>
</organism>
<dbReference type="RefSeq" id="WP_008517368.1">
    <property type="nucleotide sequence ID" value="NZ_ACJM01000011.1"/>
</dbReference>
<name>C0GI84_DETAL</name>
<sequence>MEEYLLLIFLAAVAVLFIFYLVLYRKFLFLSRRYQEFMVGGNGESLEGTLENLFADIRMVNESINSNRKRMEKIEKVLDTATRGIGVVRFNAFQETGSDLSFAVAYLDAQRNGVVISSIYGREESRTYAKPVKNGESTYQLSMEEQEAIRQAAASLQPLSIQEKT</sequence>
<dbReference type="STRING" id="555088.DealDRAFT_2193"/>
<keyword evidence="3" id="KW-1185">Reference proteome</keyword>
<reference evidence="2 3" key="1">
    <citation type="submission" date="2009-02" db="EMBL/GenBank/DDBJ databases">
        <title>Sequencing of the draft genome and assembly of Dethiobacter alkaliphilus AHT 1.</title>
        <authorList>
            <consortium name="US DOE Joint Genome Institute (JGI-PGF)"/>
            <person name="Lucas S."/>
            <person name="Copeland A."/>
            <person name="Lapidus A."/>
            <person name="Glavina del Rio T."/>
            <person name="Dalin E."/>
            <person name="Tice H."/>
            <person name="Bruce D."/>
            <person name="Goodwin L."/>
            <person name="Pitluck S."/>
            <person name="Larimer F."/>
            <person name="Land M.L."/>
            <person name="Hauser L."/>
            <person name="Muyzer G."/>
        </authorList>
    </citation>
    <scope>NUCLEOTIDE SEQUENCE [LARGE SCALE GENOMIC DNA]</scope>
    <source>
        <strain evidence="2 3">AHT 1</strain>
    </source>
</reference>
<keyword evidence="1" id="KW-0812">Transmembrane</keyword>
<evidence type="ECO:0000313" key="2">
    <source>
        <dbReference type="EMBL" id="EEG76932.1"/>
    </source>
</evidence>
<dbReference type="InterPro" id="IPR027981">
    <property type="entry name" value="DUF4446"/>
</dbReference>
<evidence type="ECO:0000313" key="3">
    <source>
        <dbReference type="Proteomes" id="UP000006443"/>
    </source>
</evidence>
<evidence type="ECO:0008006" key="4">
    <source>
        <dbReference type="Google" id="ProtNLM"/>
    </source>
</evidence>
<dbReference type="EMBL" id="ACJM01000011">
    <property type="protein sequence ID" value="EEG76932.1"/>
    <property type="molecule type" value="Genomic_DNA"/>
</dbReference>
<keyword evidence="1" id="KW-1133">Transmembrane helix</keyword>
<dbReference type="Proteomes" id="UP000006443">
    <property type="component" value="Unassembled WGS sequence"/>
</dbReference>
<keyword evidence="1" id="KW-0472">Membrane</keyword>
<dbReference type="eggNOG" id="COG1196">
    <property type="taxonomic scope" value="Bacteria"/>
</dbReference>
<accession>C0GI84</accession>
<comment type="caution">
    <text evidence="2">The sequence shown here is derived from an EMBL/GenBank/DDBJ whole genome shotgun (WGS) entry which is preliminary data.</text>
</comment>
<dbReference type="Pfam" id="PF14584">
    <property type="entry name" value="DUF4446"/>
    <property type="match status" value="1"/>
</dbReference>
<dbReference type="OrthoDB" id="5244042at2"/>